<dbReference type="SMR" id="Q8MYE7"/>
<dbReference type="GO" id="GO:0006629">
    <property type="term" value="P:lipid metabolic process"/>
    <property type="evidence" value="ECO:0007669"/>
    <property type="project" value="InterPro"/>
</dbReference>
<feature type="domain" description="Fungal lipase-type" evidence="2">
    <location>
        <begin position="99"/>
        <end position="233"/>
    </location>
</feature>
<dbReference type="KEGG" id="ddi:DDB_G0277473"/>
<name>Q8MYE7_DICDI</name>
<dbReference type="PANTHER" id="PTHR45856">
    <property type="entry name" value="ALPHA/BETA-HYDROLASES SUPERFAMILY PROTEIN"/>
    <property type="match status" value="1"/>
</dbReference>
<dbReference type="FunCoup" id="Q8MYE7">
    <property type="interactions" value="2"/>
</dbReference>
<protein>
    <recommendedName>
        <fullName evidence="2">Fungal lipase-type domain-containing protein</fullName>
    </recommendedName>
</protein>
<keyword evidence="1" id="KW-1133">Transmembrane helix</keyword>
<sequence>MMKKYLNIYFFIILNLILSIKIVKSSYSNSPPDFSFLETTAKTFLSYSYVTYCDIDDISNWTCTTCKHSDVEAFTIVNTIYNDTTDTQAYVGYIGNEVIVAFRGSMDIQSWITNLQFLQIVYPLYPSAKVHSGFYDSWSSVREQVKSSIDLALKQCGKQCNEIKVTGHSLGAALATLAIAEIQGWYSIPSTMYNFGSPRVGDSVFAEYFNSIQPNVIRVTYEQDLVPHVPPENVLNYHHIPTEVYFNTNSTFKTCDDSGEDQTCADSTIGYSIYDHLTYFGMHCCCR</sequence>
<accession>Q54ZH5</accession>
<dbReference type="RefSeq" id="XP_642667.1">
    <property type="nucleotide sequence ID" value="XM_637575.1"/>
</dbReference>
<dbReference type="ESTHER" id="dicdi-Q8MYE7">
    <property type="family name" value="Lipase_3"/>
</dbReference>
<keyword evidence="4" id="KW-1185">Reference proteome</keyword>
<evidence type="ECO:0000313" key="3">
    <source>
        <dbReference type="EMBL" id="EAL68699.1"/>
    </source>
</evidence>
<dbReference type="dictyBase" id="DDB_G0277473"/>
<dbReference type="HOGENOM" id="CLU_032957_5_0_1"/>
<dbReference type="PaxDb" id="44689-DDB0169268"/>
<dbReference type="InterPro" id="IPR002921">
    <property type="entry name" value="Fungal_lipase-type"/>
</dbReference>
<dbReference type="PhylomeDB" id="Q8MYE7"/>
<dbReference type="VEuPathDB" id="AmoebaDB:DDB_G0277473"/>
<evidence type="ECO:0000259" key="2">
    <source>
        <dbReference type="Pfam" id="PF01764"/>
    </source>
</evidence>
<dbReference type="AlphaFoldDB" id="Q8MYE7"/>
<organism evidence="3 4">
    <name type="scientific">Dictyostelium discoideum</name>
    <name type="common">Social amoeba</name>
    <dbReference type="NCBI Taxonomy" id="44689"/>
    <lineage>
        <taxon>Eukaryota</taxon>
        <taxon>Amoebozoa</taxon>
        <taxon>Evosea</taxon>
        <taxon>Eumycetozoa</taxon>
        <taxon>Dictyostelia</taxon>
        <taxon>Dictyosteliales</taxon>
        <taxon>Dictyosteliaceae</taxon>
        <taxon>Dictyostelium</taxon>
    </lineage>
</organism>
<dbReference type="InterPro" id="IPR051218">
    <property type="entry name" value="Sec_MonoDiacylglyc_Lipase"/>
</dbReference>
<keyword evidence="1" id="KW-0472">Membrane</keyword>
<dbReference type="EMBL" id="AAFI02000020">
    <property type="protein sequence ID" value="EAL68699.1"/>
    <property type="molecule type" value="Genomic_DNA"/>
</dbReference>
<proteinExistence type="predicted"/>
<dbReference type="Pfam" id="PF01764">
    <property type="entry name" value="Lipase_3"/>
    <property type="match status" value="1"/>
</dbReference>
<keyword evidence="1" id="KW-0812">Transmembrane</keyword>
<dbReference type="Proteomes" id="UP000002195">
    <property type="component" value="Unassembled WGS sequence"/>
</dbReference>
<dbReference type="eggNOG" id="KOG4569">
    <property type="taxonomic scope" value="Eukaryota"/>
</dbReference>
<dbReference type="InterPro" id="IPR029058">
    <property type="entry name" value="AB_hydrolase_fold"/>
</dbReference>
<dbReference type="SUPFAM" id="SSF53474">
    <property type="entry name" value="alpha/beta-Hydrolases"/>
    <property type="match status" value="1"/>
</dbReference>
<feature type="transmembrane region" description="Helical" evidence="1">
    <location>
        <begin position="6"/>
        <end position="23"/>
    </location>
</feature>
<dbReference type="GeneID" id="8621084"/>
<evidence type="ECO:0000256" key="1">
    <source>
        <dbReference type="SAM" id="Phobius"/>
    </source>
</evidence>
<accession>Q8MYE7</accession>
<gene>
    <name evidence="3" type="ORF">DDB_G0277473</name>
</gene>
<reference evidence="3 4" key="1">
    <citation type="journal article" date="2005" name="Nature">
        <title>The genome of the social amoeba Dictyostelium discoideum.</title>
        <authorList>
            <consortium name="The Dictyostelium discoideum Sequencing Consortium"/>
            <person name="Eichinger L."/>
            <person name="Pachebat J.A."/>
            <person name="Glockner G."/>
            <person name="Rajandream M.A."/>
            <person name="Sucgang R."/>
            <person name="Berriman M."/>
            <person name="Song J."/>
            <person name="Olsen R."/>
            <person name="Szafranski K."/>
            <person name="Xu Q."/>
            <person name="Tunggal B."/>
            <person name="Kummerfeld S."/>
            <person name="Madera M."/>
            <person name="Konfortov B.A."/>
            <person name="Rivero F."/>
            <person name="Bankier A.T."/>
            <person name="Lehmann R."/>
            <person name="Hamlin N."/>
            <person name="Davies R."/>
            <person name="Gaudet P."/>
            <person name="Fey P."/>
            <person name="Pilcher K."/>
            <person name="Chen G."/>
            <person name="Saunders D."/>
            <person name="Sodergren E."/>
            <person name="Davis P."/>
            <person name="Kerhornou A."/>
            <person name="Nie X."/>
            <person name="Hall N."/>
            <person name="Anjard C."/>
            <person name="Hemphill L."/>
            <person name="Bason N."/>
            <person name="Farbrother P."/>
            <person name="Desany B."/>
            <person name="Just E."/>
            <person name="Morio T."/>
            <person name="Rost R."/>
            <person name="Churcher C."/>
            <person name="Cooper J."/>
            <person name="Haydock S."/>
            <person name="van Driessche N."/>
            <person name="Cronin A."/>
            <person name="Goodhead I."/>
            <person name="Muzny D."/>
            <person name="Mourier T."/>
            <person name="Pain A."/>
            <person name="Lu M."/>
            <person name="Harper D."/>
            <person name="Lindsay R."/>
            <person name="Hauser H."/>
            <person name="James K."/>
            <person name="Quiles M."/>
            <person name="Madan Babu M."/>
            <person name="Saito T."/>
            <person name="Buchrieser C."/>
            <person name="Wardroper A."/>
            <person name="Felder M."/>
            <person name="Thangavelu M."/>
            <person name="Johnson D."/>
            <person name="Knights A."/>
            <person name="Loulseged H."/>
            <person name="Mungall K."/>
            <person name="Oliver K."/>
            <person name="Price C."/>
            <person name="Quail M.A."/>
            <person name="Urushihara H."/>
            <person name="Hernandez J."/>
            <person name="Rabbinowitsch E."/>
            <person name="Steffen D."/>
            <person name="Sanders M."/>
            <person name="Ma J."/>
            <person name="Kohara Y."/>
            <person name="Sharp S."/>
            <person name="Simmonds M."/>
            <person name="Spiegler S."/>
            <person name="Tivey A."/>
            <person name="Sugano S."/>
            <person name="White B."/>
            <person name="Walker D."/>
            <person name="Woodward J."/>
            <person name="Winckler T."/>
            <person name="Tanaka Y."/>
            <person name="Shaulsky G."/>
            <person name="Schleicher M."/>
            <person name="Weinstock G."/>
            <person name="Rosenthal A."/>
            <person name="Cox E.C."/>
            <person name="Chisholm R.L."/>
            <person name="Gibbs R."/>
            <person name="Loomis W.F."/>
            <person name="Platzer M."/>
            <person name="Kay R.R."/>
            <person name="Williams J."/>
            <person name="Dear P.H."/>
            <person name="Noegel A.A."/>
            <person name="Barrell B."/>
            <person name="Kuspa A."/>
        </authorList>
    </citation>
    <scope>NUCLEOTIDE SEQUENCE [LARGE SCALE GENOMIC DNA]</scope>
    <source>
        <strain evidence="3 4">AX4</strain>
    </source>
</reference>
<evidence type="ECO:0000313" key="4">
    <source>
        <dbReference type="Proteomes" id="UP000002195"/>
    </source>
</evidence>
<dbReference type="CDD" id="cd00519">
    <property type="entry name" value="Lipase_3"/>
    <property type="match status" value="1"/>
</dbReference>
<dbReference type="OMA" id="MEPRRWL"/>
<comment type="caution">
    <text evidence="3">The sequence shown here is derived from an EMBL/GenBank/DDBJ whole genome shotgun (WGS) entry which is preliminary data.</text>
</comment>
<dbReference type="PANTHER" id="PTHR45856:SF20">
    <property type="entry name" value="FUNGAL LIPASE-LIKE DOMAIN-CONTAINING PROTEIN"/>
    <property type="match status" value="1"/>
</dbReference>
<dbReference type="InParanoid" id="Q8MYE7"/>
<dbReference type="Gene3D" id="3.40.50.1820">
    <property type="entry name" value="alpha/beta hydrolase"/>
    <property type="match status" value="1"/>
</dbReference>